<sequence length="95" mass="10615">MAHVERAHLVELALRNATPTDTDTEALRHVQHCDRCRAELRVLARLVTAARTAEAVDLPAPPPEHVWRRITRQVSRETGTPPPPNHPRHTPGSDS</sequence>
<evidence type="ECO:0000313" key="3">
    <source>
        <dbReference type="Proteomes" id="UP000495940"/>
    </source>
</evidence>
<dbReference type="RefSeq" id="WP_175434532.1">
    <property type="nucleotide sequence ID" value="NZ_CP021978.1"/>
</dbReference>
<organism evidence="2 3">
    <name type="scientific">Streptomyces hawaiiensis</name>
    <dbReference type="NCBI Taxonomy" id="67305"/>
    <lineage>
        <taxon>Bacteria</taxon>
        <taxon>Bacillati</taxon>
        <taxon>Actinomycetota</taxon>
        <taxon>Actinomycetes</taxon>
        <taxon>Kitasatosporales</taxon>
        <taxon>Streptomycetaceae</taxon>
        <taxon>Streptomyces</taxon>
    </lineage>
</organism>
<keyword evidence="3" id="KW-1185">Reference proteome</keyword>
<protein>
    <recommendedName>
        <fullName evidence="4">Zinc-finger domain-containing protein</fullName>
    </recommendedName>
</protein>
<accession>A0A6G5RKA8</accession>
<feature type="region of interest" description="Disordered" evidence="1">
    <location>
        <begin position="58"/>
        <end position="95"/>
    </location>
</feature>
<evidence type="ECO:0008006" key="4">
    <source>
        <dbReference type="Google" id="ProtNLM"/>
    </source>
</evidence>
<proteinExistence type="predicted"/>
<dbReference type="EMBL" id="CP021978">
    <property type="protein sequence ID" value="QCD58017.1"/>
    <property type="molecule type" value="Genomic_DNA"/>
</dbReference>
<reference evidence="2 3" key="1">
    <citation type="submission" date="2017-06" db="EMBL/GenBank/DDBJ databases">
        <title>Complete Genome Sequence of Streptomyces hawaiiensis NRRL 15010 and insights into acyldepsipeptides biosynthesis.</title>
        <authorList>
            <person name="Mariita R.M."/>
            <person name="Sello J.K."/>
        </authorList>
    </citation>
    <scope>NUCLEOTIDE SEQUENCE [LARGE SCALE GENOMIC DNA]</scope>
    <source>
        <strain evidence="2 3">ATCC 12236</strain>
    </source>
</reference>
<gene>
    <name evidence="2" type="ORF">CEB94_26600</name>
</gene>
<evidence type="ECO:0000313" key="2">
    <source>
        <dbReference type="EMBL" id="QCD58017.1"/>
    </source>
</evidence>
<dbReference type="KEGG" id="shaw:CEB94_26600"/>
<dbReference type="Proteomes" id="UP000495940">
    <property type="component" value="Chromosome"/>
</dbReference>
<name>A0A6G5RKA8_9ACTN</name>
<dbReference type="AlphaFoldDB" id="A0A6G5RKA8"/>
<evidence type="ECO:0000256" key="1">
    <source>
        <dbReference type="SAM" id="MobiDB-lite"/>
    </source>
</evidence>